<reference evidence="1 2" key="1">
    <citation type="submission" date="2019-10" db="EMBL/GenBank/DDBJ databases">
        <title>Complete genome sequence of bacteriophage vB_RLeM_RL38JI.</title>
        <authorList>
            <person name="Gunathilake D."/>
            <person name="Bhat S."/>
            <person name="Yost C.K."/>
            <person name="Hynes M.F."/>
        </authorList>
    </citation>
    <scope>NUCLEOTIDE SEQUENCE [LARGE SCALE GENOMIC DNA]</scope>
</reference>
<name>A0A6B9J2Y4_9CAUD</name>
<accession>A0A6B9J2Y4</accession>
<evidence type="ECO:0000313" key="2">
    <source>
        <dbReference type="Proteomes" id="UP000436513"/>
    </source>
</evidence>
<organism evidence="1 2">
    <name type="scientific">Rhizobium phage RL38J1</name>
    <dbReference type="NCBI Taxonomy" id="2663232"/>
    <lineage>
        <taxon>Viruses</taxon>
        <taxon>Duplodnaviria</taxon>
        <taxon>Heunggongvirae</taxon>
        <taxon>Uroviricota</taxon>
        <taxon>Caudoviricetes</taxon>
        <taxon>Pootjesviridae</taxon>
        <taxon>Innesvirus</taxon>
        <taxon>Innesvirus RL38J1</taxon>
    </lineage>
</organism>
<sequence>MLTDNFEDFIRPEFEYFIYVQMKLRHEGGKIYSSRLVTKPIYDESEIQQAIEKDRESCINQLSSSRTSDPEWDQRNLAWVLENRKYQVFKVEFERIEFPLA</sequence>
<proteinExistence type="predicted"/>
<evidence type="ECO:0000313" key="1">
    <source>
        <dbReference type="EMBL" id="QGZ13983.1"/>
    </source>
</evidence>
<dbReference type="EMBL" id="MN549360">
    <property type="protein sequence ID" value="QGZ13983.1"/>
    <property type="molecule type" value="Genomic_DNA"/>
</dbReference>
<gene>
    <name evidence="1" type="ORF">RL38J1_238</name>
</gene>
<keyword evidence="2" id="KW-1185">Reference proteome</keyword>
<protein>
    <submittedName>
        <fullName evidence="1">Uncharacterized protein</fullName>
    </submittedName>
</protein>
<dbReference type="Proteomes" id="UP000436513">
    <property type="component" value="Segment"/>
</dbReference>